<gene>
    <name evidence="1" type="ORF">EDC90_100839</name>
</gene>
<keyword evidence="2" id="KW-1185">Reference proteome</keyword>
<dbReference type="InterPro" id="IPR029044">
    <property type="entry name" value="Nucleotide-diphossugar_trans"/>
</dbReference>
<dbReference type="EMBL" id="SMAR01000008">
    <property type="protein sequence ID" value="TCT40899.1"/>
    <property type="molecule type" value="Genomic_DNA"/>
</dbReference>
<reference evidence="1 2" key="1">
    <citation type="submission" date="2019-03" db="EMBL/GenBank/DDBJ databases">
        <title>Freshwater and sediment microbial communities from various areas in North America, analyzing microbe dynamics in response to fracking.</title>
        <authorList>
            <person name="Lamendella R."/>
        </authorList>
    </citation>
    <scope>NUCLEOTIDE SEQUENCE [LARGE SCALE GENOMIC DNA]</scope>
    <source>
        <strain evidence="1 2">175.2</strain>
    </source>
</reference>
<dbReference type="Proteomes" id="UP000295097">
    <property type="component" value="Unassembled WGS sequence"/>
</dbReference>
<dbReference type="AlphaFoldDB" id="A0A4R3NU09"/>
<evidence type="ECO:0000313" key="1">
    <source>
        <dbReference type="EMBL" id="TCT40899.1"/>
    </source>
</evidence>
<dbReference type="OrthoDB" id="5354021at2"/>
<dbReference type="RefSeq" id="WP_132310091.1">
    <property type="nucleotide sequence ID" value="NZ_SMAR01000008.1"/>
</dbReference>
<evidence type="ECO:0000313" key="2">
    <source>
        <dbReference type="Proteomes" id="UP000295097"/>
    </source>
</evidence>
<sequence>MVDINAFWFGPRLGAVHAACLKSFVRHGYTVRLHVYEPPTDLPEGVELFDAEQLMKRSELVSHGKTGSYALASDKYRYRILRAGLGIYVDADVYCLKPLPERNYLIGWENDKAVNGAVLAAPSDSRLVAYLNDVFLDRSFIPPWERKSRRHKLMLKKAIGLAADPTSMPWGTYGPALITHAVKSFGLEAEILPIDTFYPLHCSQLSLLYDADMTLADITTQRTCVVHLYNFLLPDRAIPETSPLGRMLAGKA</sequence>
<comment type="caution">
    <text evidence="1">The sequence shown here is derived from an EMBL/GenBank/DDBJ whole genome shotgun (WGS) entry which is preliminary data.</text>
</comment>
<proteinExistence type="predicted"/>
<name>A0A4R3NU09_9HYPH</name>
<dbReference type="SUPFAM" id="SSF53448">
    <property type="entry name" value="Nucleotide-diphospho-sugar transferases"/>
    <property type="match status" value="1"/>
</dbReference>
<organism evidence="1 2">
    <name type="scientific">Martelella mediterranea</name>
    <dbReference type="NCBI Taxonomy" id="293089"/>
    <lineage>
        <taxon>Bacteria</taxon>
        <taxon>Pseudomonadati</taxon>
        <taxon>Pseudomonadota</taxon>
        <taxon>Alphaproteobacteria</taxon>
        <taxon>Hyphomicrobiales</taxon>
        <taxon>Aurantimonadaceae</taxon>
        <taxon>Martelella</taxon>
    </lineage>
</organism>
<protein>
    <submittedName>
        <fullName evidence="1">Glycosyl transferase-like sugar-binding protein</fullName>
    </submittedName>
</protein>
<dbReference type="GO" id="GO:0016740">
    <property type="term" value="F:transferase activity"/>
    <property type="evidence" value="ECO:0007669"/>
    <property type="project" value="UniProtKB-KW"/>
</dbReference>
<accession>A0A4R3NU09</accession>
<keyword evidence="1" id="KW-0808">Transferase</keyword>
<dbReference type="Gene3D" id="3.90.550.20">
    <property type="match status" value="1"/>
</dbReference>